<protein>
    <submittedName>
        <fullName evidence="1">Uncharacterized protein</fullName>
    </submittedName>
</protein>
<dbReference type="Proteomes" id="UP000177565">
    <property type="component" value="Unassembled WGS sequence"/>
</dbReference>
<evidence type="ECO:0000313" key="2">
    <source>
        <dbReference type="Proteomes" id="UP000177565"/>
    </source>
</evidence>
<organism evidence="1 2">
    <name type="scientific">Candidatus Taylorbacteria bacterium RIFCSPHIGHO2_02_FULL_46_13</name>
    <dbReference type="NCBI Taxonomy" id="1802312"/>
    <lineage>
        <taxon>Bacteria</taxon>
        <taxon>Candidatus Tayloriibacteriota</taxon>
    </lineage>
</organism>
<gene>
    <name evidence="1" type="ORF">A3C06_00155</name>
</gene>
<dbReference type="EMBL" id="MHRQ01000017">
    <property type="protein sequence ID" value="OHA26714.1"/>
    <property type="molecule type" value="Genomic_DNA"/>
</dbReference>
<sequence length="316" mass="34518">MLWVAGAQATQPGDMMWLPLGTRARIIAQSEKEVSHFSLSIKTPSMLWPAGQDVPYTNSMGSLENVMKTNMTSFFGSVITTNDAGSNAIFLFKIYSPSGQILGWNENNGHLALTNFTVVFDSSNNLVIPHQSLLYSTNTGSSGDWSLTVYMPVSGAAVGVERVDYVETNLDTGQLSVYSTRNGVDDVCPLSTLSDGVLYIYPILVNTEDWTWIYRPLELVLHYSVAGGQYDAFDMATGNKIRSTVVRLSMGMVEDTPCVSVKGWPGTNVVIETSHDLSTWTYHESIPLDSTGQGTCTNLGSTMPLYVRGRLDPPPE</sequence>
<comment type="caution">
    <text evidence="1">The sequence shown here is derived from an EMBL/GenBank/DDBJ whole genome shotgun (WGS) entry which is preliminary data.</text>
</comment>
<proteinExistence type="predicted"/>
<dbReference type="AlphaFoldDB" id="A0A1G2MSI1"/>
<evidence type="ECO:0000313" key="1">
    <source>
        <dbReference type="EMBL" id="OHA26714.1"/>
    </source>
</evidence>
<reference evidence="1 2" key="1">
    <citation type="journal article" date="2016" name="Nat. Commun.">
        <title>Thousands of microbial genomes shed light on interconnected biogeochemical processes in an aquifer system.</title>
        <authorList>
            <person name="Anantharaman K."/>
            <person name="Brown C.T."/>
            <person name="Hug L.A."/>
            <person name="Sharon I."/>
            <person name="Castelle C.J."/>
            <person name="Probst A.J."/>
            <person name="Thomas B.C."/>
            <person name="Singh A."/>
            <person name="Wilkins M.J."/>
            <person name="Karaoz U."/>
            <person name="Brodie E.L."/>
            <person name="Williams K.H."/>
            <person name="Hubbard S.S."/>
            <person name="Banfield J.F."/>
        </authorList>
    </citation>
    <scope>NUCLEOTIDE SEQUENCE [LARGE SCALE GENOMIC DNA]</scope>
</reference>
<name>A0A1G2MSI1_9BACT</name>
<accession>A0A1G2MSI1</accession>